<feature type="transmembrane region" description="Helical" evidence="5">
    <location>
        <begin position="140"/>
        <end position="162"/>
    </location>
</feature>
<evidence type="ECO:0000313" key="8">
    <source>
        <dbReference type="Proteomes" id="UP001519288"/>
    </source>
</evidence>
<keyword evidence="2 5" id="KW-0812">Transmembrane</keyword>
<feature type="transmembrane region" description="Helical" evidence="5">
    <location>
        <begin position="89"/>
        <end position="113"/>
    </location>
</feature>
<dbReference type="GO" id="GO:0016874">
    <property type="term" value="F:ligase activity"/>
    <property type="evidence" value="ECO:0007669"/>
    <property type="project" value="UniProtKB-KW"/>
</dbReference>
<gene>
    <name evidence="7" type="ORF">J2Z69_003003</name>
</gene>
<evidence type="ECO:0000256" key="5">
    <source>
        <dbReference type="SAM" id="Phobius"/>
    </source>
</evidence>
<keyword evidence="8" id="KW-1185">Reference proteome</keyword>
<feature type="domain" description="O-antigen ligase-related" evidence="6">
    <location>
        <begin position="209"/>
        <end position="354"/>
    </location>
</feature>
<organism evidence="7 8">
    <name type="scientific">Paenibacillus shirakamiensis</name>
    <dbReference type="NCBI Taxonomy" id="1265935"/>
    <lineage>
        <taxon>Bacteria</taxon>
        <taxon>Bacillati</taxon>
        <taxon>Bacillota</taxon>
        <taxon>Bacilli</taxon>
        <taxon>Bacillales</taxon>
        <taxon>Paenibacillaceae</taxon>
        <taxon>Paenibacillus</taxon>
    </lineage>
</organism>
<name>A0ABS4JJS9_9BACL</name>
<evidence type="ECO:0000256" key="2">
    <source>
        <dbReference type="ARBA" id="ARBA00022692"/>
    </source>
</evidence>
<comment type="caution">
    <text evidence="7">The sequence shown here is derived from an EMBL/GenBank/DDBJ whole genome shotgun (WGS) entry which is preliminary data.</text>
</comment>
<dbReference type="InterPro" id="IPR007016">
    <property type="entry name" value="O-antigen_ligase-rel_domated"/>
</dbReference>
<feature type="transmembrane region" description="Helical" evidence="5">
    <location>
        <begin position="222"/>
        <end position="240"/>
    </location>
</feature>
<protein>
    <submittedName>
        <fullName evidence="7">O-antigen ligase</fullName>
    </submittedName>
</protein>
<comment type="subcellular location">
    <subcellularLocation>
        <location evidence="1">Membrane</location>
        <topology evidence="1">Multi-pass membrane protein</topology>
    </subcellularLocation>
</comment>
<accession>A0ABS4JJS9</accession>
<keyword evidence="4 5" id="KW-0472">Membrane</keyword>
<evidence type="ECO:0000256" key="1">
    <source>
        <dbReference type="ARBA" id="ARBA00004141"/>
    </source>
</evidence>
<dbReference type="RefSeq" id="WP_209864162.1">
    <property type="nucleotide sequence ID" value="NZ_JAGGLD010000005.1"/>
</dbReference>
<reference evidence="7 8" key="1">
    <citation type="submission" date="2021-03" db="EMBL/GenBank/DDBJ databases">
        <title>Genomic Encyclopedia of Type Strains, Phase IV (KMG-IV): sequencing the most valuable type-strain genomes for metagenomic binning, comparative biology and taxonomic classification.</title>
        <authorList>
            <person name="Goeker M."/>
        </authorList>
    </citation>
    <scope>NUCLEOTIDE SEQUENCE [LARGE SCALE GENOMIC DNA]</scope>
    <source>
        <strain evidence="7 8">DSM 26806</strain>
    </source>
</reference>
<evidence type="ECO:0000256" key="4">
    <source>
        <dbReference type="ARBA" id="ARBA00023136"/>
    </source>
</evidence>
<keyword evidence="3 5" id="KW-1133">Transmembrane helix</keyword>
<dbReference type="Pfam" id="PF04932">
    <property type="entry name" value="Wzy_C"/>
    <property type="match status" value="1"/>
</dbReference>
<feature type="transmembrane region" description="Helical" evidence="5">
    <location>
        <begin position="199"/>
        <end position="216"/>
    </location>
</feature>
<evidence type="ECO:0000256" key="3">
    <source>
        <dbReference type="ARBA" id="ARBA00022989"/>
    </source>
</evidence>
<evidence type="ECO:0000259" key="6">
    <source>
        <dbReference type="Pfam" id="PF04932"/>
    </source>
</evidence>
<keyword evidence="7" id="KW-0436">Ligase</keyword>
<feature type="transmembrane region" description="Helical" evidence="5">
    <location>
        <begin position="369"/>
        <end position="385"/>
    </location>
</feature>
<proteinExistence type="predicted"/>
<dbReference type="Proteomes" id="UP001519288">
    <property type="component" value="Unassembled WGS sequence"/>
</dbReference>
<feature type="transmembrane region" description="Helical" evidence="5">
    <location>
        <begin position="56"/>
        <end position="74"/>
    </location>
</feature>
<evidence type="ECO:0000313" key="7">
    <source>
        <dbReference type="EMBL" id="MBP2001947.1"/>
    </source>
</evidence>
<feature type="transmembrane region" description="Helical" evidence="5">
    <location>
        <begin position="177"/>
        <end position="194"/>
    </location>
</feature>
<dbReference type="InterPro" id="IPR051533">
    <property type="entry name" value="WaaL-like"/>
</dbReference>
<sequence length="425" mass="47174">MNPEVLLLLILAVIMLVFAAQCVLQLGLKVDAGFVLGYSVFFDAFGFFFRQFIPGYTLILLVVAPILIVLIAFFQKPTRALDLFSNGGIWLWAAFFAYVMLSFSWASVASAGLSQEMMLIARAVIPGIYTYIVYKKYYRLSWTIVAIFGLIYAVIHLTFGIYPDEYPGRLTLPGDNPIFNARLSLIAVTIALWGRKIPWYVRIPVIGVGLYSALATQSRGPVAAFLIATLSVALLHLWKLYRKAGIQPFKRYLPLGIVVVVLMGTAVALFTGPLQDAVAGSRFTVLFSANQLQGDDNFLGRVDLQMKAIDEFQQHPFFGLGIGGITPPVKSEFPHNILLELGSELGIMGLFLWLLALLYTLWTVRKQGVLLVLLLQTVGCAMISGDFGYNFEYMLLAFVALVFVPKRRKEGGGRREKNSISLNRA</sequence>
<dbReference type="PANTHER" id="PTHR37422:SF13">
    <property type="entry name" value="LIPOPOLYSACCHARIDE BIOSYNTHESIS PROTEIN PA4999-RELATED"/>
    <property type="match status" value="1"/>
</dbReference>
<feature type="transmembrane region" description="Helical" evidence="5">
    <location>
        <begin position="345"/>
        <end position="362"/>
    </location>
</feature>
<feature type="transmembrane region" description="Helical" evidence="5">
    <location>
        <begin position="252"/>
        <end position="272"/>
    </location>
</feature>
<dbReference type="PANTHER" id="PTHR37422">
    <property type="entry name" value="TEICHURONIC ACID BIOSYNTHESIS PROTEIN TUAE"/>
    <property type="match status" value="1"/>
</dbReference>
<dbReference type="EMBL" id="JAGGLD010000005">
    <property type="protein sequence ID" value="MBP2001947.1"/>
    <property type="molecule type" value="Genomic_DNA"/>
</dbReference>